<keyword evidence="2" id="KW-1185">Reference proteome</keyword>
<dbReference type="KEGG" id="ccac:CcaHIS019_0400940"/>
<organism evidence="1 2">
    <name type="scientific">Cutaneotrichosporon cavernicola</name>
    <dbReference type="NCBI Taxonomy" id="279322"/>
    <lineage>
        <taxon>Eukaryota</taxon>
        <taxon>Fungi</taxon>
        <taxon>Dikarya</taxon>
        <taxon>Basidiomycota</taxon>
        <taxon>Agaricomycotina</taxon>
        <taxon>Tremellomycetes</taxon>
        <taxon>Trichosporonales</taxon>
        <taxon>Trichosporonaceae</taxon>
        <taxon>Cutaneotrichosporon</taxon>
    </lineage>
</organism>
<sequence>MTSFSLQSEAFWTQHRLSALRLRRTAQRAQQSPLLTNLHEADASRALTRALTVRVSNHAQLREADYVAVLVLAHITVMSLNAAAQQAQSLGPEAVAEHVAPLALLRLSIAALLEDAAFWDPTRRESQVTLRRWLERWGDEAGAEEGVEVGPLLDSLGVM</sequence>
<gene>
    <name evidence="1" type="ORF">CcaverHIS019_0400940</name>
</gene>
<name>A0AA48QVE7_9TREE</name>
<dbReference type="RefSeq" id="XP_060456539.1">
    <property type="nucleotide sequence ID" value="XM_060599890.1"/>
</dbReference>
<proteinExistence type="predicted"/>
<dbReference type="GeneID" id="85495144"/>
<dbReference type="EMBL" id="AP028215">
    <property type="protein sequence ID" value="BEI91274.1"/>
    <property type="molecule type" value="Genomic_DNA"/>
</dbReference>
<accession>A0AA48QVE7</accession>
<dbReference type="AlphaFoldDB" id="A0AA48QVE7"/>
<evidence type="ECO:0000313" key="1">
    <source>
        <dbReference type="EMBL" id="BEI91274.1"/>
    </source>
</evidence>
<reference evidence="1" key="1">
    <citation type="journal article" date="2023" name="BMC Genomics">
        <title>Chromosome-level genome assemblies of Cutaneotrichosporon spp. (Trichosporonales, Basidiomycota) reveal imbalanced evolution between nucleotide sequences and chromosome synteny.</title>
        <authorList>
            <person name="Kobayashi Y."/>
            <person name="Kayamori A."/>
            <person name="Aoki K."/>
            <person name="Shiwa Y."/>
            <person name="Matsutani M."/>
            <person name="Fujita N."/>
            <person name="Sugita T."/>
            <person name="Iwasaki W."/>
            <person name="Tanaka N."/>
            <person name="Takashima M."/>
        </authorList>
    </citation>
    <scope>NUCLEOTIDE SEQUENCE</scope>
    <source>
        <strain evidence="1">HIS019</strain>
    </source>
</reference>
<evidence type="ECO:0000313" key="2">
    <source>
        <dbReference type="Proteomes" id="UP001233271"/>
    </source>
</evidence>
<dbReference type="Proteomes" id="UP001233271">
    <property type="component" value="Chromosome 4"/>
</dbReference>
<protein>
    <submittedName>
        <fullName evidence="1">Uncharacterized protein</fullName>
    </submittedName>
</protein>